<comment type="pathway">
    <text evidence="4">Amino-acid biosynthesis; L-threonine biosynthesis; L-threonine from L-aspartate: step 3/5.</text>
</comment>
<dbReference type="UniPathway" id="UPA00051">
    <property type="reaction ID" value="UER00462"/>
</dbReference>
<evidence type="ECO:0000256" key="23">
    <source>
        <dbReference type="ARBA" id="ARBA00023268"/>
    </source>
</evidence>
<dbReference type="FunFam" id="3.30.360.10:FF:000006">
    <property type="entry name" value="Bifunctional aspartokinase/homoserine dehydrogenase"/>
    <property type="match status" value="1"/>
</dbReference>
<dbReference type="PANTHER" id="PTHR43070:SF3">
    <property type="entry name" value="HOMOSERINE DEHYDROGENASE"/>
    <property type="match status" value="1"/>
</dbReference>
<dbReference type="InterPro" id="IPR019811">
    <property type="entry name" value="HDH_CS"/>
</dbReference>
<dbReference type="Gene3D" id="3.40.50.720">
    <property type="entry name" value="NAD(P)-binding Rossmann-like Domain"/>
    <property type="match status" value="1"/>
</dbReference>
<comment type="catalytic activity">
    <reaction evidence="25">
        <text>L-aspartate + ATP = 4-phospho-L-aspartate + ADP</text>
        <dbReference type="Rhea" id="RHEA:23776"/>
        <dbReference type="ChEBI" id="CHEBI:29991"/>
        <dbReference type="ChEBI" id="CHEBI:30616"/>
        <dbReference type="ChEBI" id="CHEBI:57535"/>
        <dbReference type="ChEBI" id="CHEBI:456216"/>
        <dbReference type="EC" id="2.7.2.4"/>
    </reaction>
    <physiologicalReaction direction="left-to-right" evidence="25">
        <dbReference type="Rhea" id="RHEA:23777"/>
    </physiologicalReaction>
</comment>
<dbReference type="GO" id="GO:0009089">
    <property type="term" value="P:lysine biosynthetic process via diaminopimelate"/>
    <property type="evidence" value="ECO:0007669"/>
    <property type="project" value="UniProtKB-UniPathway"/>
</dbReference>
<dbReference type="InterPro" id="IPR036291">
    <property type="entry name" value="NAD(P)-bd_dom_sf"/>
</dbReference>
<evidence type="ECO:0000256" key="9">
    <source>
        <dbReference type="ARBA" id="ARBA00011881"/>
    </source>
</evidence>
<keyword evidence="12" id="KW-0791">Threonine biosynthesis</keyword>
<dbReference type="Gene3D" id="3.30.2130.10">
    <property type="entry name" value="VC0802-like"/>
    <property type="match status" value="1"/>
</dbReference>
<dbReference type="InterPro" id="IPR011147">
    <property type="entry name" value="Bifunc_Aspkin/hSer_DH"/>
</dbReference>
<evidence type="ECO:0000256" key="24">
    <source>
        <dbReference type="ARBA" id="ARBA00044938"/>
    </source>
</evidence>
<dbReference type="Gene3D" id="3.30.360.10">
    <property type="entry name" value="Dihydrodipicolinate Reductase, domain 2"/>
    <property type="match status" value="1"/>
</dbReference>
<dbReference type="OrthoDB" id="9799110at2"/>
<keyword evidence="28" id="KW-0175">Coiled coil</keyword>
<dbReference type="NCBIfam" id="TIGR00657">
    <property type="entry name" value="asp_kinases"/>
    <property type="match status" value="1"/>
</dbReference>
<keyword evidence="10" id="KW-0028">Amino-acid biosynthesis</keyword>
<dbReference type="CDD" id="cd04243">
    <property type="entry name" value="AAK_AK-HSDH-like"/>
    <property type="match status" value="1"/>
</dbReference>
<evidence type="ECO:0000313" key="30">
    <source>
        <dbReference type="EMBL" id="PZX15350.1"/>
    </source>
</evidence>
<dbReference type="PROSITE" id="PS51671">
    <property type="entry name" value="ACT"/>
    <property type="match status" value="1"/>
</dbReference>
<dbReference type="SUPFAM" id="SSF53633">
    <property type="entry name" value="Carbamate kinase-like"/>
    <property type="match status" value="1"/>
</dbReference>
<keyword evidence="14" id="KW-0547">Nucleotide-binding</keyword>
<dbReference type="GO" id="GO:0009086">
    <property type="term" value="P:methionine biosynthetic process"/>
    <property type="evidence" value="ECO:0007669"/>
    <property type="project" value="UniProtKB-KW"/>
</dbReference>
<comment type="caution">
    <text evidence="30">The sequence shown here is derived from an EMBL/GenBank/DDBJ whole genome shotgun (WGS) entry which is preliminary data.</text>
</comment>
<dbReference type="Pfam" id="PF00696">
    <property type="entry name" value="AA_kinase"/>
    <property type="match status" value="1"/>
</dbReference>
<comment type="subunit">
    <text evidence="9">Homotetramer.</text>
</comment>
<protein>
    <submittedName>
        <fullName evidence="30">Aspartate kinase</fullName>
    </submittedName>
</protein>
<evidence type="ECO:0000256" key="25">
    <source>
        <dbReference type="ARBA" id="ARBA00048561"/>
    </source>
</evidence>
<evidence type="ECO:0000256" key="7">
    <source>
        <dbReference type="ARBA" id="ARBA00007952"/>
    </source>
</evidence>
<dbReference type="InterPro" id="IPR036393">
    <property type="entry name" value="AceGlu_kinase-like_sf"/>
</dbReference>
<dbReference type="AlphaFoldDB" id="A0A2W7N5K5"/>
<keyword evidence="20" id="KW-0915">Sodium</keyword>
<dbReference type="InterPro" id="IPR049638">
    <property type="entry name" value="AK-HD"/>
</dbReference>
<dbReference type="Gene3D" id="3.40.1160.10">
    <property type="entry name" value="Acetylglutamate kinase-like"/>
    <property type="match status" value="1"/>
</dbReference>
<comment type="pathway">
    <text evidence="6">Amino-acid biosynthesis; L-threonine biosynthesis; L-threonine from L-aspartate: step 1/5.</text>
</comment>
<dbReference type="Pfam" id="PF03447">
    <property type="entry name" value="NAD_binding_3"/>
    <property type="match status" value="1"/>
</dbReference>
<keyword evidence="19" id="KW-0520">NAD</keyword>
<comment type="pathway">
    <text evidence="2">Amino-acid biosynthesis; L-lysine biosynthesis via DAP pathway; (S)-tetrahydrodipicolinate from L-aspartate: step 1/4.</text>
</comment>
<dbReference type="GO" id="GO:0009088">
    <property type="term" value="P:threonine biosynthetic process"/>
    <property type="evidence" value="ECO:0007669"/>
    <property type="project" value="UniProtKB-UniPathway"/>
</dbReference>
<dbReference type="InterPro" id="IPR001342">
    <property type="entry name" value="HDH_cat"/>
</dbReference>
<feature type="domain" description="ACT" evidence="29">
    <location>
        <begin position="314"/>
        <end position="389"/>
    </location>
</feature>
<dbReference type="PROSITE" id="PS00324">
    <property type="entry name" value="ASPARTOKINASE"/>
    <property type="match status" value="1"/>
</dbReference>
<comment type="catalytic activity">
    <reaction evidence="26">
        <text>L-homoserine + NADP(+) = L-aspartate 4-semialdehyde + NADPH + H(+)</text>
        <dbReference type="Rhea" id="RHEA:15761"/>
        <dbReference type="ChEBI" id="CHEBI:15378"/>
        <dbReference type="ChEBI" id="CHEBI:57476"/>
        <dbReference type="ChEBI" id="CHEBI:57783"/>
        <dbReference type="ChEBI" id="CHEBI:58349"/>
        <dbReference type="ChEBI" id="CHEBI:537519"/>
        <dbReference type="EC" id="1.1.1.3"/>
    </reaction>
    <physiologicalReaction direction="right-to-left" evidence="26">
        <dbReference type="Rhea" id="RHEA:15763"/>
    </physiologicalReaction>
</comment>
<dbReference type="InterPro" id="IPR042199">
    <property type="entry name" value="AsparK_Bifunc_asparK/hSer_DH"/>
</dbReference>
<dbReference type="NCBIfam" id="NF006959">
    <property type="entry name" value="PRK09436.1"/>
    <property type="match status" value="1"/>
</dbReference>
<dbReference type="EMBL" id="QKZK01000016">
    <property type="protein sequence ID" value="PZX15350.1"/>
    <property type="molecule type" value="Genomic_DNA"/>
</dbReference>
<keyword evidence="15 30" id="KW-0418">Kinase</keyword>
<accession>A0A2W7N5K5</accession>
<dbReference type="PROSITE" id="PS01042">
    <property type="entry name" value="HOMOSER_DHGENASE"/>
    <property type="match status" value="1"/>
</dbReference>
<evidence type="ECO:0000256" key="11">
    <source>
        <dbReference type="ARBA" id="ARBA00022679"/>
    </source>
</evidence>
<dbReference type="Pfam" id="PF22468">
    <property type="entry name" value="ACT_9"/>
    <property type="match status" value="2"/>
</dbReference>
<evidence type="ECO:0000256" key="22">
    <source>
        <dbReference type="ARBA" id="ARBA00023167"/>
    </source>
</evidence>
<dbReference type="InterPro" id="IPR001341">
    <property type="entry name" value="Asp_kinase"/>
</dbReference>
<dbReference type="Gene3D" id="3.30.70.260">
    <property type="match status" value="1"/>
</dbReference>
<evidence type="ECO:0000256" key="17">
    <source>
        <dbReference type="ARBA" id="ARBA00022857"/>
    </source>
</evidence>
<dbReference type="GO" id="GO:0005524">
    <property type="term" value="F:ATP binding"/>
    <property type="evidence" value="ECO:0007669"/>
    <property type="project" value="UniProtKB-KW"/>
</dbReference>
<dbReference type="GO" id="GO:0004072">
    <property type="term" value="F:aspartate kinase activity"/>
    <property type="evidence" value="ECO:0007669"/>
    <property type="project" value="UniProtKB-EC"/>
</dbReference>
<evidence type="ECO:0000256" key="4">
    <source>
        <dbReference type="ARBA" id="ARBA00005056"/>
    </source>
</evidence>
<dbReference type="InterPro" id="IPR018042">
    <property type="entry name" value="Aspartate_kinase_CS"/>
</dbReference>
<keyword evidence="23" id="KW-0511">Multifunctional enzyme</keyword>
<evidence type="ECO:0000259" key="29">
    <source>
        <dbReference type="PROSITE" id="PS51671"/>
    </source>
</evidence>
<dbReference type="UniPathway" id="UPA00050">
    <property type="reaction ID" value="UER00063"/>
</dbReference>
<organism evidence="30 31">
    <name type="scientific">Breznakibacter xylanolyticus</name>
    <dbReference type="NCBI Taxonomy" id="990"/>
    <lineage>
        <taxon>Bacteria</taxon>
        <taxon>Pseudomonadati</taxon>
        <taxon>Bacteroidota</taxon>
        <taxon>Bacteroidia</taxon>
        <taxon>Marinilabiliales</taxon>
        <taxon>Marinilabiliaceae</taxon>
        <taxon>Breznakibacter</taxon>
    </lineage>
</organism>
<reference evidence="30 31" key="1">
    <citation type="submission" date="2018-06" db="EMBL/GenBank/DDBJ databases">
        <title>Genomic Encyclopedia of Archaeal and Bacterial Type Strains, Phase II (KMG-II): from individual species to whole genera.</title>
        <authorList>
            <person name="Goeker M."/>
        </authorList>
    </citation>
    <scope>NUCLEOTIDE SEQUENCE [LARGE SCALE GENOMIC DNA]</scope>
    <source>
        <strain evidence="30 31">DSM 6779</strain>
    </source>
</reference>
<evidence type="ECO:0000256" key="21">
    <source>
        <dbReference type="ARBA" id="ARBA00023154"/>
    </source>
</evidence>
<dbReference type="SUPFAM" id="SSF55021">
    <property type="entry name" value="ACT-like"/>
    <property type="match status" value="2"/>
</dbReference>
<evidence type="ECO:0000256" key="10">
    <source>
        <dbReference type="ARBA" id="ARBA00022605"/>
    </source>
</evidence>
<evidence type="ECO:0000256" key="19">
    <source>
        <dbReference type="ARBA" id="ARBA00023027"/>
    </source>
</evidence>
<comment type="cofactor">
    <cofactor evidence="1">
        <name>a metal cation</name>
        <dbReference type="ChEBI" id="CHEBI:25213"/>
    </cofactor>
</comment>
<comment type="catalytic activity">
    <reaction evidence="27">
        <text>L-homoserine + NAD(+) = L-aspartate 4-semialdehyde + NADH + H(+)</text>
        <dbReference type="Rhea" id="RHEA:15757"/>
        <dbReference type="ChEBI" id="CHEBI:15378"/>
        <dbReference type="ChEBI" id="CHEBI:57476"/>
        <dbReference type="ChEBI" id="CHEBI:57540"/>
        <dbReference type="ChEBI" id="CHEBI:57945"/>
        <dbReference type="ChEBI" id="CHEBI:537519"/>
        <dbReference type="EC" id="1.1.1.3"/>
    </reaction>
    <physiologicalReaction direction="right-to-left" evidence="27">
        <dbReference type="Rhea" id="RHEA:15759"/>
    </physiologicalReaction>
</comment>
<evidence type="ECO:0000256" key="15">
    <source>
        <dbReference type="ARBA" id="ARBA00022777"/>
    </source>
</evidence>
<dbReference type="InterPro" id="IPR054352">
    <property type="entry name" value="ACT_Aspartokinase"/>
</dbReference>
<comment type="pathway">
    <text evidence="5">Amino-acid biosynthesis; L-methionine biosynthesis via de novo pathway; L-homoserine from L-aspartate: step 3/3.</text>
</comment>
<dbReference type="GO" id="GO:0046872">
    <property type="term" value="F:metal ion binding"/>
    <property type="evidence" value="ECO:0007669"/>
    <property type="project" value="UniProtKB-KW"/>
</dbReference>
<evidence type="ECO:0000256" key="16">
    <source>
        <dbReference type="ARBA" id="ARBA00022840"/>
    </source>
</evidence>
<keyword evidence="16" id="KW-0067">ATP-binding</keyword>
<evidence type="ECO:0000256" key="14">
    <source>
        <dbReference type="ARBA" id="ARBA00022741"/>
    </source>
</evidence>
<dbReference type="CDD" id="cd04921">
    <property type="entry name" value="ACT_AKi-HSDH-ThrA-like_1"/>
    <property type="match status" value="1"/>
</dbReference>
<evidence type="ECO:0000256" key="12">
    <source>
        <dbReference type="ARBA" id="ARBA00022697"/>
    </source>
</evidence>
<dbReference type="InterPro" id="IPR005106">
    <property type="entry name" value="Asp/hSer_DH_NAD-bd"/>
</dbReference>
<comment type="similarity">
    <text evidence="8">In the N-terminal section; belongs to the aspartokinase family.</text>
</comment>
<dbReference type="GO" id="GO:0050661">
    <property type="term" value="F:NADP binding"/>
    <property type="evidence" value="ECO:0007669"/>
    <property type="project" value="InterPro"/>
</dbReference>
<evidence type="ECO:0000256" key="3">
    <source>
        <dbReference type="ARBA" id="ARBA00004986"/>
    </source>
</evidence>
<keyword evidence="13" id="KW-0479">Metal-binding</keyword>
<dbReference type="SUPFAM" id="SSF55347">
    <property type="entry name" value="Glyceraldehyde-3-phosphate dehydrogenase-like, C-terminal domain"/>
    <property type="match status" value="1"/>
</dbReference>
<keyword evidence="18" id="KW-0560">Oxidoreductase</keyword>
<comment type="function">
    <text evidence="24">Bifunctional aspartate kinase and homoserine dehydrogenase that catalyzes the first and the third steps toward the synthesis of lysine, methionine and threonine from aspartate.</text>
</comment>
<dbReference type="Gene3D" id="1.20.120.1320">
    <property type="entry name" value="Aspartokinase, catalytic domain"/>
    <property type="match status" value="1"/>
</dbReference>
<evidence type="ECO:0000256" key="2">
    <source>
        <dbReference type="ARBA" id="ARBA00004766"/>
    </source>
</evidence>
<name>A0A2W7N5K5_9BACT</name>
<evidence type="ECO:0000256" key="26">
    <source>
        <dbReference type="ARBA" id="ARBA00048841"/>
    </source>
</evidence>
<dbReference type="PIRSF" id="PIRSF000727">
    <property type="entry name" value="ThrA"/>
    <property type="match status" value="1"/>
</dbReference>
<dbReference type="UniPathway" id="UPA00034">
    <property type="reaction ID" value="UER00015"/>
</dbReference>
<evidence type="ECO:0000256" key="28">
    <source>
        <dbReference type="SAM" id="Coils"/>
    </source>
</evidence>
<feature type="coiled-coil region" evidence="28">
    <location>
        <begin position="715"/>
        <end position="742"/>
    </location>
</feature>
<sequence length="812" mass="88729">MRVLKFGGTSVGSAQNISRVKAIVEAIDEQVIVVVSAVGGVTDRLIQAAKMAAEGNRECFEKLDSIIATHHEVVNTLFDASTSPAVIQSIDPEIEELKAILKGVFLIKELSKKSLESVSGMGERLSSKIIAQYIPGMKWYDSREYIKTNYEYGRSQVDQEMTQSLLCEVKASLGARSLFPGFISSNRKNENTTLGRGGSDYTAAILAAAFDAQMLEIWTDVDGFMTADPRVISRAYCIDKLSYAEAMELSHFGAKVIYPPTILPVYQKNIPIKIKNTFNPVAPGTLINAEKENISSHRPIKGISSIKGVSLVTVQGIGMVGVTGISMRLFSSLAAKEVNVILISQASSENSISIVIDTEQAMVAQKAIEQEFKREIALKQINKISIDTEMAVVAIVGENMKRTTGIAGMLFNSVGKNGVNVFAIAQGASELNISFVIKEKDIKKAINVIHESFFLSDYSRLNLFLVGKGTVGGKLLKKISEQQDKLLKNNRLRIRLAGLASSNAMIFDREGMDPATAVHQLKEEGLKGSITDFRDQIISMNLANSVFVDCTASEDVAAIYQSLLEANISVVTANKIASSSSYQSYIKLKETAREKGVKFHFETNVGAGLPIIAPINDLVKSGDKIIRLEAVVSGTLNFIVNTLSKDKPLSQVITEAKEKGYSEPDPRVDLSGTDVVRKLLILAREAGYVMEKEDVEVEPFVPQAYINLPSLDAFMSKVGELNAEYEARRQKLESEGKRLRYAARLSDGKAKVGLIEVDRNHPFYDLEGSNNIILIWSEHYNEHPMQIKGYGAGADVTAAGVFADIIKVANIN</sequence>
<evidence type="ECO:0000256" key="8">
    <source>
        <dbReference type="ARBA" id="ARBA00010046"/>
    </source>
</evidence>
<comment type="pathway">
    <text evidence="3">Amino-acid biosynthesis; L-methionine biosynthesis via de novo pathway; L-homoserine from L-aspartate: step 1/3.</text>
</comment>
<keyword evidence="22" id="KW-0486">Methionine biosynthesis</keyword>
<keyword evidence="11" id="KW-0808">Transferase</keyword>
<evidence type="ECO:0000256" key="20">
    <source>
        <dbReference type="ARBA" id="ARBA00023053"/>
    </source>
</evidence>
<evidence type="ECO:0000256" key="6">
    <source>
        <dbReference type="ARBA" id="ARBA00005139"/>
    </source>
</evidence>
<evidence type="ECO:0000256" key="1">
    <source>
        <dbReference type="ARBA" id="ARBA00001920"/>
    </source>
</evidence>
<evidence type="ECO:0000256" key="18">
    <source>
        <dbReference type="ARBA" id="ARBA00023002"/>
    </source>
</evidence>
<dbReference type="SUPFAM" id="SSF51735">
    <property type="entry name" value="NAD(P)-binding Rossmann-fold domains"/>
    <property type="match status" value="1"/>
</dbReference>
<dbReference type="FunFam" id="3.30.2130.10:FF:000001">
    <property type="entry name" value="Bifunctional aspartokinase/homoserine dehydrogenase"/>
    <property type="match status" value="1"/>
</dbReference>
<gene>
    <name evidence="30" type="ORF">LX69_02188</name>
</gene>
<dbReference type="InterPro" id="IPR045865">
    <property type="entry name" value="ACT-like_dom_sf"/>
</dbReference>
<dbReference type="GO" id="GO:0009090">
    <property type="term" value="P:homoserine biosynthetic process"/>
    <property type="evidence" value="ECO:0007669"/>
    <property type="project" value="UniProtKB-ARBA"/>
</dbReference>
<keyword evidence="17" id="KW-0521">NADP</keyword>
<dbReference type="PANTHER" id="PTHR43070">
    <property type="match status" value="1"/>
</dbReference>
<keyword evidence="21" id="KW-0457">Lysine biosynthesis</keyword>
<dbReference type="InterPro" id="IPR002912">
    <property type="entry name" value="ACT_dom"/>
</dbReference>
<evidence type="ECO:0000313" key="31">
    <source>
        <dbReference type="Proteomes" id="UP000249239"/>
    </source>
</evidence>
<dbReference type="RefSeq" id="WP_111446032.1">
    <property type="nucleotide sequence ID" value="NZ_QKZK01000016.1"/>
</dbReference>
<keyword evidence="31" id="KW-1185">Reference proteome</keyword>
<dbReference type="GO" id="GO:0004412">
    <property type="term" value="F:homoserine dehydrogenase activity"/>
    <property type="evidence" value="ECO:0007669"/>
    <property type="project" value="UniProtKB-EC"/>
</dbReference>
<dbReference type="Proteomes" id="UP000249239">
    <property type="component" value="Unassembled WGS sequence"/>
</dbReference>
<dbReference type="Pfam" id="PF00742">
    <property type="entry name" value="Homoserine_dh"/>
    <property type="match status" value="1"/>
</dbReference>
<evidence type="ECO:0000256" key="13">
    <source>
        <dbReference type="ARBA" id="ARBA00022723"/>
    </source>
</evidence>
<evidence type="ECO:0000256" key="5">
    <source>
        <dbReference type="ARBA" id="ARBA00005062"/>
    </source>
</evidence>
<proteinExistence type="inferred from homology"/>
<evidence type="ECO:0000256" key="27">
    <source>
        <dbReference type="ARBA" id="ARBA00049031"/>
    </source>
</evidence>
<dbReference type="InterPro" id="IPR001048">
    <property type="entry name" value="Asp/Glu/Uridylate_kinase"/>
</dbReference>
<comment type="similarity">
    <text evidence="7">In the C-terminal section; belongs to the homoserine dehydrogenase family.</text>
</comment>